<organism evidence="4 5">
    <name type="scientific">Nakamurella panacisegetis</name>
    <dbReference type="NCBI Taxonomy" id="1090615"/>
    <lineage>
        <taxon>Bacteria</taxon>
        <taxon>Bacillati</taxon>
        <taxon>Actinomycetota</taxon>
        <taxon>Actinomycetes</taxon>
        <taxon>Nakamurellales</taxon>
        <taxon>Nakamurellaceae</taxon>
        <taxon>Nakamurella</taxon>
    </lineage>
</organism>
<reference evidence="4 5" key="1">
    <citation type="submission" date="2016-10" db="EMBL/GenBank/DDBJ databases">
        <authorList>
            <person name="de Groot N.N."/>
        </authorList>
    </citation>
    <scope>NUCLEOTIDE SEQUENCE [LARGE SCALE GENOMIC DNA]</scope>
    <source>
        <strain evidence="5">P4-7,KCTC 19426,CECT 7604</strain>
    </source>
</reference>
<keyword evidence="5" id="KW-1185">Reference proteome</keyword>
<dbReference type="InterPro" id="IPR012337">
    <property type="entry name" value="RNaseH-like_sf"/>
</dbReference>
<dbReference type="PROSITE" id="PS50879">
    <property type="entry name" value="RNASE_H_1"/>
    <property type="match status" value="1"/>
</dbReference>
<dbReference type="Pfam" id="PF00075">
    <property type="entry name" value="RNase_H"/>
    <property type="match status" value="1"/>
</dbReference>
<evidence type="ECO:0000256" key="1">
    <source>
        <dbReference type="ARBA" id="ARBA00011245"/>
    </source>
</evidence>
<feature type="domain" description="RNase H type-1" evidence="3">
    <location>
        <begin position="15"/>
        <end position="158"/>
    </location>
</feature>
<evidence type="ECO:0000313" key="4">
    <source>
        <dbReference type="EMBL" id="SDO56439.1"/>
    </source>
</evidence>
<dbReference type="InterPro" id="IPR022892">
    <property type="entry name" value="RNaseHI"/>
</dbReference>
<dbReference type="AlphaFoldDB" id="A0A1H0KKH5"/>
<dbReference type="CDD" id="cd09278">
    <property type="entry name" value="RNase_HI_prokaryote_like"/>
    <property type="match status" value="1"/>
</dbReference>
<name>A0A1H0KKH5_9ACTN</name>
<dbReference type="STRING" id="1090615.SAMN04515671_1343"/>
<dbReference type="Gene3D" id="3.30.420.10">
    <property type="entry name" value="Ribonuclease H-like superfamily/Ribonuclease H"/>
    <property type="match status" value="1"/>
</dbReference>
<evidence type="ECO:0000259" key="3">
    <source>
        <dbReference type="PROSITE" id="PS50879"/>
    </source>
</evidence>
<feature type="region of interest" description="Disordered" evidence="2">
    <location>
        <begin position="172"/>
        <end position="219"/>
    </location>
</feature>
<dbReference type="SUPFAM" id="SSF53098">
    <property type="entry name" value="Ribonuclease H-like"/>
    <property type="match status" value="1"/>
</dbReference>
<dbReference type="Proteomes" id="UP000198741">
    <property type="component" value="Chromosome I"/>
</dbReference>
<evidence type="ECO:0000313" key="5">
    <source>
        <dbReference type="Proteomes" id="UP000198741"/>
    </source>
</evidence>
<accession>A0A1H0KKH5</accession>
<dbReference type="EMBL" id="LT629710">
    <property type="protein sequence ID" value="SDO56439.1"/>
    <property type="molecule type" value="Genomic_DNA"/>
</dbReference>
<dbReference type="GO" id="GO:0004523">
    <property type="term" value="F:RNA-DNA hybrid ribonuclease activity"/>
    <property type="evidence" value="ECO:0007669"/>
    <property type="project" value="InterPro"/>
</dbReference>
<gene>
    <name evidence="4" type="ORF">SAMN04515671_1343</name>
</gene>
<comment type="subunit">
    <text evidence="1">Monomer.</text>
</comment>
<evidence type="ECO:0000256" key="2">
    <source>
        <dbReference type="SAM" id="MobiDB-lite"/>
    </source>
</evidence>
<protein>
    <submittedName>
        <fullName evidence="4">Ribonuclease HI</fullName>
    </submittedName>
</protein>
<dbReference type="InterPro" id="IPR002156">
    <property type="entry name" value="RNaseH_domain"/>
</dbReference>
<dbReference type="InterPro" id="IPR036397">
    <property type="entry name" value="RNaseH_sf"/>
</dbReference>
<dbReference type="GO" id="GO:0003676">
    <property type="term" value="F:nucleic acid binding"/>
    <property type="evidence" value="ECO:0007669"/>
    <property type="project" value="InterPro"/>
</dbReference>
<proteinExistence type="predicted"/>
<sequence>MIHPAGCGNLVGMEHGLTLTFGTDGSCLRNPDGPTGWAYICDNGNYAYGGRASGTNQIGELMAILTVLRDHPHQPLEIQSDSAYAIGCSSTWKPGWQRAGYVRKTGPIANLDIIREIHQLLDGRGAPVRFVKVKAHLRDESVHPLNVRADELAGRGARGAQAARGDVLEAGHWPLAGSPTAHPPTPTTVLRPPVEPGPPSRAVLRPGAEPARPEAQFLF</sequence>